<sequence>MARVKRGVTSHARHKKVLEQVKGHRGRRSTCIKTARQSMEKALQYAYRDRRTKKREFRALWIQRINAVVREHGFTYSRFMHGLKLAGVELDRKVLADIAVHDAAAFAGFVKQAEAALQA</sequence>
<organism evidence="9 10">
    <name type="scientific">Benzoatithermus flavus</name>
    <dbReference type="NCBI Taxonomy" id="3108223"/>
    <lineage>
        <taxon>Bacteria</taxon>
        <taxon>Pseudomonadati</taxon>
        <taxon>Pseudomonadota</taxon>
        <taxon>Alphaproteobacteria</taxon>
        <taxon>Geminicoccales</taxon>
        <taxon>Geminicoccaceae</taxon>
        <taxon>Benzoatithermus</taxon>
    </lineage>
</organism>
<dbReference type="SUPFAM" id="SSF74731">
    <property type="entry name" value="Ribosomal protein L20"/>
    <property type="match status" value="1"/>
</dbReference>
<keyword evidence="10" id="KW-1185">Reference proteome</keyword>
<comment type="caution">
    <text evidence="9">The sequence shown here is derived from an EMBL/GenBank/DDBJ whole genome shotgun (WGS) entry which is preliminary data.</text>
</comment>
<dbReference type="PRINTS" id="PR00062">
    <property type="entry name" value="RIBOSOMALL20"/>
</dbReference>
<dbReference type="GO" id="GO:0005840">
    <property type="term" value="C:ribosome"/>
    <property type="evidence" value="ECO:0007669"/>
    <property type="project" value="UniProtKB-KW"/>
</dbReference>
<keyword evidence="4 7" id="KW-0689">Ribosomal protein</keyword>
<dbReference type="InterPro" id="IPR005813">
    <property type="entry name" value="Ribosomal_bL20"/>
</dbReference>
<evidence type="ECO:0000256" key="2">
    <source>
        <dbReference type="ARBA" id="ARBA00022730"/>
    </source>
</evidence>
<reference evidence="9 10" key="1">
    <citation type="submission" date="2024-01" db="EMBL/GenBank/DDBJ databases">
        <title>Multi-omics insights into the function and evolution of sodium benzoate biodegradation pathways in Benzoatithermus flavus gen. nov., sp. nov. from hot spring.</title>
        <authorList>
            <person name="Hu C.-J."/>
            <person name="Li W.-J."/>
        </authorList>
    </citation>
    <scope>NUCLEOTIDE SEQUENCE [LARGE SCALE GENOMIC DNA]</scope>
    <source>
        <strain evidence="9 10">SYSU G07066</strain>
    </source>
</reference>
<dbReference type="Proteomes" id="UP001375743">
    <property type="component" value="Unassembled WGS sequence"/>
</dbReference>
<dbReference type="PANTHER" id="PTHR10986">
    <property type="entry name" value="39S RIBOSOMAL PROTEIN L20"/>
    <property type="match status" value="1"/>
</dbReference>
<keyword evidence="3 7" id="KW-0694">RNA-binding</keyword>
<comment type="similarity">
    <text evidence="1 7 8">Belongs to the bacterial ribosomal protein bL20 family.</text>
</comment>
<evidence type="ECO:0000256" key="8">
    <source>
        <dbReference type="RuleBase" id="RU000560"/>
    </source>
</evidence>
<evidence type="ECO:0000313" key="10">
    <source>
        <dbReference type="Proteomes" id="UP001375743"/>
    </source>
</evidence>
<evidence type="ECO:0000313" key="9">
    <source>
        <dbReference type="EMBL" id="MEK0085637.1"/>
    </source>
</evidence>
<evidence type="ECO:0000256" key="6">
    <source>
        <dbReference type="ARBA" id="ARBA00035172"/>
    </source>
</evidence>
<dbReference type="Gene3D" id="6.10.160.10">
    <property type="match status" value="1"/>
</dbReference>
<evidence type="ECO:0000256" key="3">
    <source>
        <dbReference type="ARBA" id="ARBA00022884"/>
    </source>
</evidence>
<dbReference type="InterPro" id="IPR049946">
    <property type="entry name" value="RIBOSOMAL_L20_CS"/>
</dbReference>
<dbReference type="EMBL" id="JBBLZC010000031">
    <property type="protein sequence ID" value="MEK0085637.1"/>
    <property type="molecule type" value="Genomic_DNA"/>
</dbReference>
<gene>
    <name evidence="7 9" type="primary">rplT</name>
    <name evidence="9" type="ORF">U1T56_21000</name>
</gene>
<name>A0ABU8Y0B9_9PROT</name>
<accession>A0ABU8Y0B9</accession>
<protein>
    <recommendedName>
        <fullName evidence="6 7">Large ribosomal subunit protein bL20</fullName>
    </recommendedName>
</protein>
<dbReference type="NCBIfam" id="TIGR01032">
    <property type="entry name" value="rplT_bact"/>
    <property type="match status" value="1"/>
</dbReference>
<dbReference type="HAMAP" id="MF_00382">
    <property type="entry name" value="Ribosomal_bL20"/>
    <property type="match status" value="1"/>
</dbReference>
<dbReference type="PROSITE" id="PS00937">
    <property type="entry name" value="RIBOSOMAL_L20"/>
    <property type="match status" value="1"/>
</dbReference>
<dbReference type="Gene3D" id="1.10.1900.20">
    <property type="entry name" value="Ribosomal protein L20"/>
    <property type="match status" value="1"/>
</dbReference>
<keyword evidence="2 7" id="KW-0699">rRNA-binding</keyword>
<evidence type="ECO:0000256" key="1">
    <source>
        <dbReference type="ARBA" id="ARBA00007698"/>
    </source>
</evidence>
<evidence type="ECO:0000256" key="7">
    <source>
        <dbReference type="HAMAP-Rule" id="MF_00382"/>
    </source>
</evidence>
<dbReference type="RefSeq" id="WP_418161486.1">
    <property type="nucleotide sequence ID" value="NZ_JBBLZC010000031.1"/>
</dbReference>
<dbReference type="CDD" id="cd07026">
    <property type="entry name" value="Ribosomal_L20"/>
    <property type="match status" value="1"/>
</dbReference>
<evidence type="ECO:0000256" key="5">
    <source>
        <dbReference type="ARBA" id="ARBA00023274"/>
    </source>
</evidence>
<keyword evidence="5 7" id="KW-0687">Ribonucleoprotein</keyword>
<dbReference type="Pfam" id="PF00453">
    <property type="entry name" value="Ribosomal_L20"/>
    <property type="match status" value="1"/>
</dbReference>
<evidence type="ECO:0000256" key="4">
    <source>
        <dbReference type="ARBA" id="ARBA00022980"/>
    </source>
</evidence>
<comment type="function">
    <text evidence="7 8">Binds directly to 23S ribosomal RNA and is necessary for the in vitro assembly process of the 50S ribosomal subunit. It is not involved in the protein synthesizing functions of that subunit.</text>
</comment>
<proteinExistence type="inferred from homology"/>
<dbReference type="InterPro" id="IPR035566">
    <property type="entry name" value="Ribosomal_protein_bL20_C"/>
</dbReference>